<dbReference type="InterPro" id="IPR011683">
    <property type="entry name" value="Glyco_hydro_53"/>
</dbReference>
<dbReference type="SUPFAM" id="SSF51445">
    <property type="entry name" value="(Trans)glycosidases"/>
    <property type="match status" value="1"/>
</dbReference>
<evidence type="ECO:0000256" key="1">
    <source>
        <dbReference type="ARBA" id="ARBA00010687"/>
    </source>
</evidence>
<dbReference type="Proteomes" id="UP000570361">
    <property type="component" value="Unassembled WGS sequence"/>
</dbReference>
<reference evidence="6 7" key="1">
    <citation type="submission" date="2020-08" db="EMBL/GenBank/DDBJ databases">
        <title>Genomic Encyclopedia of Type Strains, Phase III (KMG-III): the genomes of soil and plant-associated and newly described type strains.</title>
        <authorList>
            <person name="Whitman W."/>
        </authorList>
    </citation>
    <scope>NUCLEOTIDE SEQUENCE [LARGE SCALE GENOMIC DNA]</scope>
    <source>
        <strain evidence="6 7">CECT 5862</strain>
    </source>
</reference>
<dbReference type="Gene3D" id="1.10.1330.10">
    <property type="entry name" value="Dockerin domain"/>
    <property type="match status" value="1"/>
</dbReference>
<dbReference type="GO" id="GO:0030246">
    <property type="term" value="F:carbohydrate binding"/>
    <property type="evidence" value="ECO:0007669"/>
    <property type="project" value="InterPro"/>
</dbReference>
<dbReference type="InterPro" id="IPR008965">
    <property type="entry name" value="CBM2/CBM3_carb-bd_dom_sf"/>
</dbReference>
<dbReference type="InterPro" id="IPR017853">
    <property type="entry name" value="GH"/>
</dbReference>
<dbReference type="PANTHER" id="PTHR34983:SF2">
    <property type="entry name" value="ENDO-BETA-1,4-GALACTANASE"/>
    <property type="match status" value="1"/>
</dbReference>
<dbReference type="EMBL" id="JACHXK010000003">
    <property type="protein sequence ID" value="MBB3109540.1"/>
    <property type="molecule type" value="Genomic_DNA"/>
</dbReference>
<dbReference type="GO" id="GO:0015926">
    <property type="term" value="F:glucosidase activity"/>
    <property type="evidence" value="ECO:0007669"/>
    <property type="project" value="InterPro"/>
</dbReference>
<dbReference type="PROSITE" id="PS00018">
    <property type="entry name" value="EF_HAND_1"/>
    <property type="match status" value="1"/>
</dbReference>
<dbReference type="GO" id="GO:0045490">
    <property type="term" value="P:pectin catabolic process"/>
    <property type="evidence" value="ECO:0007669"/>
    <property type="project" value="TreeGrafter"/>
</dbReference>
<dbReference type="InterPro" id="IPR011081">
    <property type="entry name" value="Big_4"/>
</dbReference>
<sequence>MLPALKRWTAILLSFAVALTTIFGIISPRTAQAAETADEFIKGADISTLQALEDQGIKFYENGEEQDLLTILKDHGVNYIRLRVWNNPVEADGYNDKAKLIELAPRIKAAGMKLLVDFHYSDFWADPGKQVKPVAWEGLDFTQLKQAVYDYTEEVLTELEAVDAYPDMVQIGNEINNGMIHPEGSLSNFTQLADLIKQGVQAVRDTTPDGHNTKIMIHLAEGGNNSKFRSFFDEVTAQGIDYDVIGLSYYPYWHGTFQQLKSNMDDLAARYGKQIVVAETAYPFTYESGDAGEGNIAGENETKIAGFPASVENQKLVTETVLNTVAHVQNGLGLGAFYWEPAWLPGVGWRSGDYNGWENQAMFDYDGNALASLDAFQFTPGSLEAKTPILVYPSEGITITRGQTPELPATANVLYNEGSIQATAVTWDEATDEQLSTPGTFSLNGTIAGLEQKASIDVTVTDSPNLAVNPGFEDGMTGWTLSGTEAGKVETNAGNSHSGQNGFNYWYGSPYTYKLSQTITGLKNGVYTLSAWASGGGGENAMKLFADNYGGEAVQADIVNTGYNAWKKYTIENIHVTNGEITFGFDVDAPKEIWGWLDDVELVQVSEDELLKNGNFESGDLTGWTITGTSDAGKINDNPSNAQDGDYAFNYWYGTPYAFKLSQTVTGLKNGTYALKAWASGGGGESKLNLFAEGYGGEAIIAAAKNTGWNNWVQYTIPNIKVTDGQVTVGFDVAAPGEVWGYFDHIELVEVQGATAELTGASAVDGGDSFELTYGLDQLTLPFLTQELTLLYNPSYVEFVEASSTVEGLQVVQQAENEAGDAAYIVLATTGTPISDASSLLKLKFTAKPLASSNETSITVKNISYSDGEQTGTAVSAVHQLSITGTIDLSQLNAAITKAEQIYSTTKAGAFLGGYPVESRNALQTRIADAKTVKGNTNATQEEINAAVSALNAAVETYLSSAYTITTLAVAVNIKDLANVSKGFGKTNEATDWYLYRPFDTNADNKIDIVDLIATAKKIPGKFE</sequence>
<dbReference type="CDD" id="cd08547">
    <property type="entry name" value="Type_II_cohesin"/>
    <property type="match status" value="1"/>
</dbReference>
<evidence type="ECO:0000256" key="4">
    <source>
        <dbReference type="RuleBase" id="RU361192"/>
    </source>
</evidence>
<evidence type="ECO:0000313" key="7">
    <source>
        <dbReference type="Proteomes" id="UP000570361"/>
    </source>
</evidence>
<protein>
    <recommendedName>
        <fullName evidence="4">Arabinogalactan endo-beta-1,4-galactanase</fullName>
        <ecNumber evidence="4">3.2.1.89</ecNumber>
    </recommendedName>
</protein>
<dbReference type="InterPro" id="IPR018247">
    <property type="entry name" value="EF_Hand_1_Ca_BS"/>
</dbReference>
<comment type="caution">
    <text evidence="6">The sequence shown here is derived from an EMBL/GenBank/DDBJ whole genome shotgun (WGS) entry which is preliminary data.</text>
</comment>
<evidence type="ECO:0000256" key="3">
    <source>
        <dbReference type="ARBA" id="ARBA00023295"/>
    </source>
</evidence>
<evidence type="ECO:0000259" key="5">
    <source>
        <dbReference type="Pfam" id="PF07532"/>
    </source>
</evidence>
<keyword evidence="7" id="KW-1185">Reference proteome</keyword>
<dbReference type="Gene3D" id="2.60.40.680">
    <property type="match status" value="1"/>
</dbReference>
<evidence type="ECO:0000313" key="6">
    <source>
        <dbReference type="EMBL" id="MBB3109540.1"/>
    </source>
</evidence>
<dbReference type="Pfam" id="PF07745">
    <property type="entry name" value="Glyco_hydro_53"/>
    <property type="match status" value="1"/>
</dbReference>
<dbReference type="InterPro" id="IPR036439">
    <property type="entry name" value="Dockerin_dom_sf"/>
</dbReference>
<comment type="catalytic activity">
    <reaction evidence="4">
        <text>The enzyme specifically hydrolyzes (1-&gt;4)-beta-D-galactosidic linkages in type I arabinogalactans.</text>
        <dbReference type="EC" id="3.2.1.89"/>
    </reaction>
</comment>
<gene>
    <name evidence="6" type="ORF">FHS18_001603</name>
</gene>
<dbReference type="Gene3D" id="1.20.1270.90">
    <property type="entry name" value="AF1782-like"/>
    <property type="match status" value="1"/>
</dbReference>
<name>A0A7W5FLS5_9BACL</name>
<keyword evidence="3 4" id="KW-0326">Glycosidase</keyword>
<accession>A0A7W5FLS5</accession>
<keyword evidence="2 4" id="KW-0378">Hydrolase</keyword>
<dbReference type="GO" id="GO:0031218">
    <property type="term" value="F:arabinogalactan endo-1,4-beta-galactosidase activity"/>
    <property type="evidence" value="ECO:0007669"/>
    <property type="project" value="UniProtKB-EC"/>
</dbReference>
<dbReference type="PANTHER" id="PTHR34983">
    <property type="entry name" value="ARABINOGALACTAN ENDO-BETA-1,4-GALACTANASE A"/>
    <property type="match status" value="1"/>
</dbReference>
<dbReference type="RefSeq" id="WP_183598761.1">
    <property type="nucleotide sequence ID" value="NZ_JACHXK010000003.1"/>
</dbReference>
<feature type="domain" description="Bacterial Ig-like" evidence="5">
    <location>
        <begin position="397"/>
        <end position="449"/>
    </location>
</feature>
<evidence type="ECO:0000256" key="2">
    <source>
        <dbReference type="ARBA" id="ARBA00022801"/>
    </source>
</evidence>
<dbReference type="Gene3D" id="3.20.20.80">
    <property type="entry name" value="Glycosidases"/>
    <property type="match status" value="1"/>
</dbReference>
<dbReference type="SUPFAM" id="SSF49384">
    <property type="entry name" value="Carbohydrate-binding domain"/>
    <property type="match status" value="1"/>
</dbReference>
<dbReference type="AlphaFoldDB" id="A0A7W5FLS5"/>
<comment type="similarity">
    <text evidence="1 4">Belongs to the glycosyl hydrolase 53 family.</text>
</comment>
<dbReference type="Pfam" id="PF07532">
    <property type="entry name" value="Big_4"/>
    <property type="match status" value="1"/>
</dbReference>
<dbReference type="EC" id="3.2.1.89" evidence="4"/>
<dbReference type="Gene3D" id="2.60.120.260">
    <property type="entry name" value="Galactose-binding domain-like"/>
    <property type="match status" value="2"/>
</dbReference>
<proteinExistence type="inferred from homology"/>
<organism evidence="6 7">
    <name type="scientific">Paenibacillus phyllosphaerae</name>
    <dbReference type="NCBI Taxonomy" id="274593"/>
    <lineage>
        <taxon>Bacteria</taxon>
        <taxon>Bacillati</taxon>
        <taxon>Bacillota</taxon>
        <taxon>Bacilli</taxon>
        <taxon>Bacillales</taxon>
        <taxon>Paenibacillaceae</taxon>
        <taxon>Paenibacillus</taxon>
    </lineage>
</organism>